<evidence type="ECO:0000256" key="2">
    <source>
        <dbReference type="HAMAP-Rule" id="MF_00055"/>
    </source>
</evidence>
<dbReference type="CDD" id="cd07361">
    <property type="entry name" value="MEMO_like"/>
    <property type="match status" value="1"/>
</dbReference>
<protein>
    <recommendedName>
        <fullName evidence="2">MEMO1 family protein HF568_00720</fullName>
    </recommendedName>
</protein>
<dbReference type="InterPro" id="IPR002737">
    <property type="entry name" value="MEMO1_fam"/>
</dbReference>
<evidence type="ECO:0000313" key="4">
    <source>
        <dbReference type="Proteomes" id="UP000887300"/>
    </source>
</evidence>
<evidence type="ECO:0000313" key="3">
    <source>
        <dbReference type="EMBL" id="MBU2721779.1"/>
    </source>
</evidence>
<dbReference type="AlphaFoldDB" id="A0A8X8KAS4"/>
<name>A0A8X8KAS4_ACIFI</name>
<dbReference type="Pfam" id="PF01875">
    <property type="entry name" value="Memo"/>
    <property type="match status" value="1"/>
</dbReference>
<dbReference type="PANTHER" id="PTHR11060:SF0">
    <property type="entry name" value="PROTEIN MEMO1"/>
    <property type="match status" value="1"/>
</dbReference>
<dbReference type="EMBL" id="JABBHS010000023">
    <property type="protein sequence ID" value="MBU2721779.1"/>
    <property type="molecule type" value="Genomic_DNA"/>
</dbReference>
<sequence length="282" mass="29900">MAAGGCFVKLVRPAAVAGMFYPGKAAVLRAEVERLLARAEQDGEAAAAPWPKAIIVPHAGYIYSGTVAASGYALLAKGRGHIRRVVLLGPAHRLPFRGLALPGVQAMQTPLGIVAVDQAGVEALAGLPEVREMPAAHAQEHALEVQLPFIQEVLGDVSVVPLVVGDARPDEVAQVLEKLWGGEETVIIISSDLSHYHPYAEARAIDHHTVEEILRFDPTPIDHEQACGATPINGLLRVARKHHLHPRLVGLCNSGDTAGPRDSVVGYATVAFYGESHDHAGT</sequence>
<dbReference type="PANTHER" id="PTHR11060">
    <property type="entry name" value="PROTEIN MEMO1"/>
    <property type="match status" value="1"/>
</dbReference>
<comment type="similarity">
    <text evidence="1 2">Belongs to the MEMO1 family.</text>
</comment>
<dbReference type="Gene3D" id="3.40.830.10">
    <property type="entry name" value="LigB-like"/>
    <property type="match status" value="1"/>
</dbReference>
<gene>
    <name evidence="3" type="primary">amrB</name>
    <name evidence="3" type="ORF">HF568_00720</name>
</gene>
<accession>A0A8X8KAS4</accession>
<dbReference type="HAMAP" id="MF_00055">
    <property type="entry name" value="MEMO1"/>
    <property type="match status" value="1"/>
</dbReference>
<reference evidence="3" key="1">
    <citation type="journal article" date="2021" name="ISME J.">
        <title>Genomic evolution of the class Acidithiobacillia: deep-branching Proteobacteria living in extreme acidic conditions.</title>
        <authorList>
            <person name="Moya-Beltran A."/>
            <person name="Beard S."/>
            <person name="Rojas-Villalobos C."/>
            <person name="Issotta F."/>
            <person name="Gallardo Y."/>
            <person name="Ulloa R."/>
            <person name="Giaveno A."/>
            <person name="Degli Esposti M."/>
            <person name="Johnson D.B."/>
            <person name="Quatrini R."/>
        </authorList>
    </citation>
    <scope>NUCLEOTIDE SEQUENCE</scope>
    <source>
        <strain evidence="3">DSM 583</strain>
    </source>
</reference>
<dbReference type="Proteomes" id="UP000887300">
    <property type="component" value="Unassembled WGS sequence"/>
</dbReference>
<organism evidence="3 4">
    <name type="scientific">Acidithiobacillus ferridurans</name>
    <dbReference type="NCBI Taxonomy" id="1232575"/>
    <lineage>
        <taxon>Bacteria</taxon>
        <taxon>Pseudomonadati</taxon>
        <taxon>Pseudomonadota</taxon>
        <taxon>Acidithiobacillia</taxon>
        <taxon>Acidithiobacillales</taxon>
        <taxon>Acidithiobacillaceae</taxon>
        <taxon>Acidithiobacillus</taxon>
    </lineage>
</organism>
<dbReference type="NCBIfam" id="TIGR04336">
    <property type="entry name" value="AmmeMemoSam_B"/>
    <property type="match status" value="1"/>
</dbReference>
<comment type="caution">
    <text evidence="3">The sequence shown here is derived from an EMBL/GenBank/DDBJ whole genome shotgun (WGS) entry which is preliminary data.</text>
</comment>
<evidence type="ECO:0000256" key="1">
    <source>
        <dbReference type="ARBA" id="ARBA00006315"/>
    </source>
</evidence>
<proteinExistence type="inferred from homology"/>